<keyword evidence="2" id="KW-1185">Reference proteome</keyword>
<dbReference type="EMBL" id="JBHSON010000073">
    <property type="protein sequence ID" value="MFC5751647.1"/>
    <property type="molecule type" value="Genomic_DNA"/>
</dbReference>
<evidence type="ECO:0000313" key="2">
    <source>
        <dbReference type="Proteomes" id="UP001596074"/>
    </source>
</evidence>
<evidence type="ECO:0000313" key="1">
    <source>
        <dbReference type="EMBL" id="MFC5751647.1"/>
    </source>
</evidence>
<proteinExistence type="predicted"/>
<gene>
    <name evidence="1" type="ORF">ACFPZN_39030</name>
</gene>
<comment type="caution">
    <text evidence="1">The sequence shown here is derived from an EMBL/GenBank/DDBJ whole genome shotgun (WGS) entry which is preliminary data.</text>
</comment>
<accession>A0ABW1AAA4</accession>
<protein>
    <submittedName>
        <fullName evidence="1">Uncharacterized protein</fullName>
    </submittedName>
</protein>
<reference evidence="2" key="1">
    <citation type="journal article" date="2019" name="Int. J. Syst. Evol. Microbiol.">
        <title>The Global Catalogue of Microorganisms (GCM) 10K type strain sequencing project: providing services to taxonomists for standard genome sequencing and annotation.</title>
        <authorList>
            <consortium name="The Broad Institute Genomics Platform"/>
            <consortium name="The Broad Institute Genome Sequencing Center for Infectious Disease"/>
            <person name="Wu L."/>
            <person name="Ma J."/>
        </authorList>
    </citation>
    <scope>NUCLEOTIDE SEQUENCE [LARGE SCALE GENOMIC DNA]</scope>
    <source>
        <strain evidence="2">KCTC 42087</strain>
    </source>
</reference>
<name>A0ABW1AAA4_9ACTN</name>
<sequence length="236" mass="25084">MPNQALKRGAIPSPRSALAAAVPHAARIGAPPNIMMYPQKISMWGNDTHGDCVTAEEAFAKACNDPEIFISDDEVIRWAKAHGVLEGATLVEVLKAMQDDGFAGAGVTYDDGPYYSVDWTDSRILQSAIAAGPVKIAIAADQIEAAWHSTHGATGWFATGFKEDVHLDHCVSLCGYGSLSWLAQQLNVDVPAGIDGSKPGYGMFTWNSIGIIDQPSLSAITGEAWLRQPTTVTKSG</sequence>
<dbReference type="Proteomes" id="UP001596074">
    <property type="component" value="Unassembled WGS sequence"/>
</dbReference>
<organism evidence="1 2">
    <name type="scientific">Actinomadura rugatobispora</name>
    <dbReference type="NCBI Taxonomy" id="1994"/>
    <lineage>
        <taxon>Bacteria</taxon>
        <taxon>Bacillati</taxon>
        <taxon>Actinomycetota</taxon>
        <taxon>Actinomycetes</taxon>
        <taxon>Streptosporangiales</taxon>
        <taxon>Thermomonosporaceae</taxon>
        <taxon>Actinomadura</taxon>
    </lineage>
</organism>
<dbReference type="RefSeq" id="WP_378287583.1">
    <property type="nucleotide sequence ID" value="NZ_JBHSON010000073.1"/>
</dbReference>